<gene>
    <name evidence="1" type="ORF">LSCM4_07703</name>
</gene>
<reference evidence="2" key="2">
    <citation type="journal article" date="2021" name="Sci. Data">
        <title>Chromosome-scale genome sequencing, assembly and annotation of six genomes from subfamily Leishmaniinae.</title>
        <authorList>
            <person name="Almutairi H."/>
            <person name="Urbaniak M.D."/>
            <person name="Bates M.D."/>
            <person name="Jariyapan N."/>
            <person name="Kwakye-Nuako G."/>
            <person name="Thomaz Soccol V."/>
            <person name="Al-Salem W.S."/>
            <person name="Dillon R.J."/>
            <person name="Bates P.A."/>
            <person name="Gatherer D."/>
        </authorList>
    </citation>
    <scope>NUCLEOTIDE SEQUENCE [LARGE SCALE GENOMIC DNA]</scope>
</reference>
<evidence type="ECO:0000313" key="1">
    <source>
        <dbReference type="EMBL" id="KAG5487215.1"/>
    </source>
</evidence>
<comment type="caution">
    <text evidence="1">The sequence shown here is derived from an EMBL/GenBank/DDBJ whole genome shotgun (WGS) entry which is preliminary data.</text>
</comment>
<reference evidence="2" key="1">
    <citation type="journal article" date="2021" name="Microbiol. Resour. Announc.">
        <title>LGAAP: Leishmaniinae Genome Assembly and Annotation Pipeline.</title>
        <authorList>
            <person name="Almutairi H."/>
            <person name="Urbaniak M.D."/>
            <person name="Bates M.D."/>
            <person name="Jariyapan N."/>
            <person name="Kwakye-Nuako G."/>
            <person name="Thomaz-Soccol V."/>
            <person name="Al-Salem W.S."/>
            <person name="Dillon R.J."/>
            <person name="Bates P.A."/>
            <person name="Gatherer D."/>
        </authorList>
    </citation>
    <scope>NUCLEOTIDE SEQUENCE [LARGE SCALE GENOMIC DNA]</scope>
</reference>
<sequence>MSAEAPCVMTCSWGSDDALQGRVRYTFVGEGGMEEAEAAMEESIASPPDSSLTFPAGSAAPWLTLHVGDTGAVALCFVTNARVLEIHDAVDDTSAPLLTQEAQVSNPATGLHGHFVCHGGSGVLFPPRRAYRLKLFARTPKASVIVASVCVVLFSRSISSSELGAERPSQSFGSQGTTQPLNPAIATLSAVIMEVSTALQRQLLVVESRIGGALNDVARRLTDLEGRVSRLETASDVVPKTEVVDSVTPTLPASLHADGI</sequence>
<proteinExistence type="predicted"/>
<keyword evidence="2" id="KW-1185">Reference proteome</keyword>
<accession>A0A836HN74</accession>
<name>A0A836HN74_9TRYP</name>
<dbReference type="GeneID" id="92363516"/>
<dbReference type="KEGG" id="loi:92363516"/>
<dbReference type="SMR" id="A0A836HN74"/>
<dbReference type="EMBL" id="JAFHLR010000006">
    <property type="protein sequence ID" value="KAG5487215.1"/>
    <property type="molecule type" value="Genomic_DNA"/>
</dbReference>
<protein>
    <submittedName>
        <fullName evidence="1">Uncharacterized protein</fullName>
    </submittedName>
</protein>
<dbReference type="Proteomes" id="UP000674143">
    <property type="component" value="Unassembled WGS sequence"/>
</dbReference>
<dbReference type="AlphaFoldDB" id="A0A836HN74"/>
<dbReference type="RefSeq" id="XP_067065712.1">
    <property type="nucleotide sequence ID" value="XM_067209582.1"/>
</dbReference>
<evidence type="ECO:0000313" key="2">
    <source>
        <dbReference type="Proteomes" id="UP000674143"/>
    </source>
</evidence>
<organism evidence="1 2">
    <name type="scientific">Leishmania orientalis</name>
    <dbReference type="NCBI Taxonomy" id="2249476"/>
    <lineage>
        <taxon>Eukaryota</taxon>
        <taxon>Discoba</taxon>
        <taxon>Euglenozoa</taxon>
        <taxon>Kinetoplastea</taxon>
        <taxon>Metakinetoplastina</taxon>
        <taxon>Trypanosomatida</taxon>
        <taxon>Trypanosomatidae</taxon>
        <taxon>Leishmaniinae</taxon>
        <taxon>Leishmania</taxon>
    </lineage>
</organism>